<dbReference type="Gene3D" id="3.90.550.10">
    <property type="entry name" value="Spore Coat Polysaccharide Biosynthesis Protein SpsA, Chain A"/>
    <property type="match status" value="1"/>
</dbReference>
<keyword evidence="2" id="KW-0548">Nucleotidyltransferase</keyword>
<sequence>MRDNPDAIMMFAAGFGTRMKHLTQNQPKPMVPVAGRPLIDHALDLARGITPARIVANLHYLPDQLEAHLKAQDVQTVIETPQILDTGGGLRNALPLLGSGPVFTMNSDAIWAGANPLEMLRNAWDPARMDALLMTVPLENTLGHGGTGDFTRTADGRLQRGPGEVYGGVQIIKTDLLADIEAEAFSLNLLWDMMLARGTLFGLPYSGRWCDVGHPGGIPLAESLLAGADV</sequence>
<feature type="domain" description="MobA-like NTP transferase" evidence="4">
    <location>
        <begin position="11"/>
        <end position="133"/>
    </location>
</feature>
<accession>A0AAX3LP14</accession>
<organism evidence="5 6">
    <name type="scientific">Sulfitobacter faviae</name>
    <dbReference type="NCBI Taxonomy" id="1775881"/>
    <lineage>
        <taxon>Bacteria</taxon>
        <taxon>Pseudomonadati</taxon>
        <taxon>Pseudomonadota</taxon>
        <taxon>Alphaproteobacteria</taxon>
        <taxon>Rhodobacterales</taxon>
        <taxon>Roseobacteraceae</taxon>
        <taxon>Sulfitobacter</taxon>
    </lineage>
</organism>
<evidence type="ECO:0000256" key="1">
    <source>
        <dbReference type="ARBA" id="ARBA00022679"/>
    </source>
</evidence>
<evidence type="ECO:0000259" key="4">
    <source>
        <dbReference type="Pfam" id="PF12804"/>
    </source>
</evidence>
<evidence type="ECO:0000313" key="6">
    <source>
        <dbReference type="Proteomes" id="UP001210770"/>
    </source>
</evidence>
<protein>
    <submittedName>
        <fullName evidence="5">Nucleotidyltransferase family protein</fullName>
    </submittedName>
</protein>
<reference evidence="5" key="1">
    <citation type="submission" date="2023-01" db="EMBL/GenBank/DDBJ databases">
        <title>Comparative genomic analysis of cold water coral derived Sulfitobacter faviae: insights into their metabolism and habitat adaptation.</title>
        <authorList>
            <person name="Guo Y."/>
            <person name="Lin S."/>
            <person name="Huang Z."/>
            <person name="Tang K."/>
            <person name="Wang X."/>
        </authorList>
    </citation>
    <scope>NUCLEOTIDE SEQUENCE</scope>
    <source>
        <strain evidence="5">SCSIO W_1865</strain>
    </source>
</reference>
<name>A0AAX3LP14_9RHOB</name>
<dbReference type="Pfam" id="PF12804">
    <property type="entry name" value="NTP_transf_3"/>
    <property type="match status" value="1"/>
</dbReference>
<dbReference type="EMBL" id="CP116423">
    <property type="protein sequence ID" value="WCE70356.1"/>
    <property type="molecule type" value="Genomic_DNA"/>
</dbReference>
<dbReference type="CDD" id="cd06422">
    <property type="entry name" value="NTP_transferase_like_1"/>
    <property type="match status" value="1"/>
</dbReference>
<dbReference type="InterPro" id="IPR050065">
    <property type="entry name" value="GlmU-like"/>
</dbReference>
<dbReference type="PANTHER" id="PTHR43584">
    <property type="entry name" value="NUCLEOTIDYL TRANSFERASE"/>
    <property type="match status" value="1"/>
</dbReference>
<dbReference type="InterPro" id="IPR029044">
    <property type="entry name" value="Nucleotide-diphossugar_trans"/>
</dbReference>
<gene>
    <name evidence="5" type="ORF">PL336_00455</name>
</gene>
<proteinExistence type="predicted"/>
<dbReference type="SUPFAM" id="SSF53448">
    <property type="entry name" value="Nucleotide-diphospho-sugar transferases"/>
    <property type="match status" value="1"/>
</dbReference>
<dbReference type="AlphaFoldDB" id="A0AAX3LP14"/>
<dbReference type="Proteomes" id="UP001210770">
    <property type="component" value="Chromosome"/>
</dbReference>
<dbReference type="RefSeq" id="WP_271688647.1">
    <property type="nucleotide sequence ID" value="NZ_CP116423.1"/>
</dbReference>
<evidence type="ECO:0000256" key="3">
    <source>
        <dbReference type="ARBA" id="ARBA00022842"/>
    </source>
</evidence>
<dbReference type="PANTHER" id="PTHR43584:SF8">
    <property type="entry name" value="N-ACETYLMURAMATE ALPHA-1-PHOSPHATE URIDYLYLTRANSFERASE"/>
    <property type="match status" value="1"/>
</dbReference>
<evidence type="ECO:0000256" key="2">
    <source>
        <dbReference type="ARBA" id="ARBA00022695"/>
    </source>
</evidence>
<evidence type="ECO:0000313" key="5">
    <source>
        <dbReference type="EMBL" id="WCE70356.1"/>
    </source>
</evidence>
<keyword evidence="1" id="KW-0808">Transferase</keyword>
<dbReference type="GO" id="GO:0016779">
    <property type="term" value="F:nucleotidyltransferase activity"/>
    <property type="evidence" value="ECO:0007669"/>
    <property type="project" value="UniProtKB-KW"/>
</dbReference>
<keyword evidence="3" id="KW-0460">Magnesium</keyword>
<dbReference type="InterPro" id="IPR025877">
    <property type="entry name" value="MobA-like_NTP_Trfase"/>
</dbReference>